<dbReference type="InterPro" id="IPR019734">
    <property type="entry name" value="TPR_rpt"/>
</dbReference>
<comment type="catalytic activity">
    <reaction evidence="14">
        <text>a di-trans,poly-cis-dolichyl beta-D-mannosyl phosphate + L-threonyl-[protein] = 3-O-(alpha-D-mannosyl)-L-threonyl-[protein] + a di-trans,poly-cis-dolichyl phosphate + H(+)</text>
        <dbReference type="Rhea" id="RHEA:53396"/>
        <dbReference type="Rhea" id="RHEA-COMP:11060"/>
        <dbReference type="Rhea" id="RHEA-COMP:13547"/>
        <dbReference type="Rhea" id="RHEA-COMP:19498"/>
        <dbReference type="Rhea" id="RHEA-COMP:19501"/>
        <dbReference type="ChEBI" id="CHEBI:15378"/>
        <dbReference type="ChEBI" id="CHEBI:30013"/>
        <dbReference type="ChEBI" id="CHEBI:57683"/>
        <dbReference type="ChEBI" id="CHEBI:58211"/>
        <dbReference type="ChEBI" id="CHEBI:137323"/>
        <dbReference type="EC" id="2.4.1.109"/>
    </reaction>
</comment>
<evidence type="ECO:0000256" key="14">
    <source>
        <dbReference type="ARBA" id="ARBA00045085"/>
    </source>
</evidence>
<dbReference type="GO" id="GO:0004169">
    <property type="term" value="F:dolichyl-phosphate-mannose-protein mannosyltransferase activity"/>
    <property type="evidence" value="ECO:0007669"/>
    <property type="project" value="UniProtKB-EC"/>
</dbReference>
<keyword evidence="21" id="KW-1185">Reference proteome</keyword>
<accession>A0A7M7M9G5</accession>
<dbReference type="PROSITE" id="PS50005">
    <property type="entry name" value="TPR"/>
    <property type="match status" value="3"/>
</dbReference>
<feature type="repeat" description="TPR" evidence="16">
    <location>
        <begin position="459"/>
        <end position="492"/>
    </location>
</feature>
<keyword evidence="8 18" id="KW-0812">Transmembrane</keyword>
<keyword evidence="9" id="KW-0677">Repeat</keyword>
<feature type="domain" description="DUF1736" evidence="19">
    <location>
        <begin position="220"/>
        <end position="289"/>
    </location>
</feature>
<sequence length="823" mass="92432">MEGWWSIHVALCILGTALIYGPLLKAPLLYDDVAAVERNPDVNLPLTWSLFENDFWGTPLKSNFSHQSYRPLTVLTYRLTNNVFYQRLFNAILHVINTLLFTTLVQEKAGNRVARIAGVLFCFHPVQTEAVIQLVGRAELLSAFFYLMCIFSSSYSIACVCTSLAMLCKEQGVTALAVKALLDIIYYHAGHKDKTLWKKLLISTSATMGLLTTRFAISGGTPSFHEFDNPARQLASPLRQINFVYLALFNVKLLLNPYCQSCDYSFESIPLIESFFDKRVLYVTFFAATTLTVIASLFRSPVEKAMNGSGGDELKVPSCNSKRTNNPSHQHQFNNNNYIPCKITQEVTGAGISTQAALPLTALTMAFIPWLPASNLLFYVGFVVAERVLYLPAMGTCFLIAVGYGKIWALLPERSSSLLRNALVTFSCALLMKSAIRGQQWRSGVQLFGAAVRDYPGNIKMWNNLGKAFEIEGEFHLALSCFDRSLKQRDEIRAHWYKARLLSKLNKDDLARSIYREKYPLVAVPFDDFVKIRKEDILFVVDYIRLLIKMDALEEAKAVVAEMMTSTPNVAEFHIVAGELFYQLDMKPMAERSYRKVLEIDPRLADAYYNLGVLLMERGATDGAASMFQQCIELNPTHEPSRVNLDVLKTNTEDDTMMSLYKDAMDALREGSYTAAESLLHRVLSRQPHHPSALYNLALLQTQLGKSPTSSIAFLDRLLVERPSHSKALLLKASILHRQLGDTESAIKLYAKAYMVDRSLESPLEALCDLSPRTAFSLGGSCHRDVDVEILVQQQPSAWTTGHSQTKEYSDRPNFSQRSRGAM</sequence>
<dbReference type="PANTHER" id="PTHR44216">
    <property type="entry name" value="PROTEIN O-MANNOSYL-TRANSFERASE TMTC2"/>
    <property type="match status" value="1"/>
</dbReference>
<feature type="repeat" description="TPR" evidence="16">
    <location>
        <begin position="605"/>
        <end position="638"/>
    </location>
</feature>
<comment type="subcellular location">
    <subcellularLocation>
        <location evidence="3">Endoplasmic reticulum</location>
    </subcellularLocation>
    <subcellularLocation>
        <location evidence="2">Membrane</location>
        <topology evidence="2">Multi-pass membrane protein</topology>
    </subcellularLocation>
</comment>
<organism evidence="20 21">
    <name type="scientific">Varroa destructor</name>
    <name type="common">Honeybee mite</name>
    <dbReference type="NCBI Taxonomy" id="109461"/>
    <lineage>
        <taxon>Eukaryota</taxon>
        <taxon>Metazoa</taxon>
        <taxon>Ecdysozoa</taxon>
        <taxon>Arthropoda</taxon>
        <taxon>Chelicerata</taxon>
        <taxon>Arachnida</taxon>
        <taxon>Acari</taxon>
        <taxon>Parasitiformes</taxon>
        <taxon>Mesostigmata</taxon>
        <taxon>Gamasina</taxon>
        <taxon>Dermanyssoidea</taxon>
        <taxon>Varroidae</taxon>
        <taxon>Varroa</taxon>
    </lineage>
</organism>
<dbReference type="GO" id="GO:0005789">
    <property type="term" value="C:endoplasmic reticulum membrane"/>
    <property type="evidence" value="ECO:0007669"/>
    <property type="project" value="TreeGrafter"/>
</dbReference>
<feature type="transmembrane region" description="Helical" evidence="18">
    <location>
        <begin position="388"/>
        <end position="411"/>
    </location>
</feature>
<name>A0A7M7M9G5_VARDE</name>
<feature type="transmembrane region" description="Helical" evidence="18">
    <location>
        <begin position="6"/>
        <end position="24"/>
    </location>
</feature>
<dbReference type="Pfam" id="PF08409">
    <property type="entry name" value="TMTC_DUF1736"/>
    <property type="match status" value="1"/>
</dbReference>
<comment type="similarity">
    <text evidence="5">Belongs to the TMTC family.</text>
</comment>
<keyword evidence="13 18" id="KW-0472">Membrane</keyword>
<comment type="pathway">
    <text evidence="4">Protein modification; protein glycosylation.</text>
</comment>
<evidence type="ECO:0000256" key="1">
    <source>
        <dbReference type="ARBA" id="ARBA00003582"/>
    </source>
</evidence>
<evidence type="ECO:0000256" key="10">
    <source>
        <dbReference type="ARBA" id="ARBA00022803"/>
    </source>
</evidence>
<evidence type="ECO:0000256" key="5">
    <source>
        <dbReference type="ARBA" id="ARBA00007882"/>
    </source>
</evidence>
<evidence type="ECO:0000256" key="2">
    <source>
        <dbReference type="ARBA" id="ARBA00004141"/>
    </source>
</evidence>
<proteinExistence type="inferred from homology"/>
<evidence type="ECO:0000256" key="6">
    <source>
        <dbReference type="ARBA" id="ARBA00012839"/>
    </source>
</evidence>
<dbReference type="Gene3D" id="1.25.40.10">
    <property type="entry name" value="Tetratricopeptide repeat domain"/>
    <property type="match status" value="2"/>
</dbReference>
<evidence type="ECO:0000256" key="12">
    <source>
        <dbReference type="ARBA" id="ARBA00022989"/>
    </source>
</evidence>
<evidence type="ECO:0000256" key="7">
    <source>
        <dbReference type="ARBA" id="ARBA00022679"/>
    </source>
</evidence>
<keyword evidence="10 16" id="KW-0802">TPR repeat</keyword>
<evidence type="ECO:0000256" key="18">
    <source>
        <dbReference type="SAM" id="Phobius"/>
    </source>
</evidence>
<dbReference type="InterPro" id="IPR011990">
    <property type="entry name" value="TPR-like_helical_dom_sf"/>
</dbReference>
<dbReference type="PROSITE" id="PS50293">
    <property type="entry name" value="TPR_REGION"/>
    <property type="match status" value="1"/>
</dbReference>
<dbReference type="InterPro" id="IPR052384">
    <property type="entry name" value="TMTC_O-mannosyltransferase"/>
</dbReference>
<dbReference type="RefSeq" id="XP_022659699.1">
    <property type="nucleotide sequence ID" value="XM_022803964.1"/>
</dbReference>
<dbReference type="Proteomes" id="UP000594260">
    <property type="component" value="Unplaced"/>
</dbReference>
<evidence type="ECO:0000313" key="21">
    <source>
        <dbReference type="Proteomes" id="UP000594260"/>
    </source>
</evidence>
<feature type="transmembrane region" description="Helical" evidence="18">
    <location>
        <begin position="143"/>
        <end position="166"/>
    </location>
</feature>
<dbReference type="UniPathway" id="UPA00378"/>
<dbReference type="InterPro" id="IPR013618">
    <property type="entry name" value="TMTC_DUF1736"/>
</dbReference>
<dbReference type="EnsemblMetazoa" id="XM_022803964">
    <property type="protein sequence ID" value="XP_022659699"/>
    <property type="gene ID" value="LOC111249719"/>
</dbReference>
<reference evidence="20" key="1">
    <citation type="submission" date="2021-01" db="UniProtKB">
        <authorList>
            <consortium name="EnsemblMetazoa"/>
        </authorList>
    </citation>
    <scope>IDENTIFICATION</scope>
</reference>
<feature type="compositionally biased region" description="Polar residues" evidence="17">
    <location>
        <begin position="813"/>
        <end position="823"/>
    </location>
</feature>
<dbReference type="OrthoDB" id="19588at2759"/>
<dbReference type="SUPFAM" id="SSF48452">
    <property type="entry name" value="TPR-like"/>
    <property type="match status" value="2"/>
</dbReference>
<feature type="transmembrane region" description="Helical" evidence="18">
    <location>
        <begin position="280"/>
        <end position="298"/>
    </location>
</feature>
<evidence type="ECO:0000256" key="15">
    <source>
        <dbReference type="ARBA" id="ARBA00045102"/>
    </source>
</evidence>
<dbReference type="Pfam" id="PF00515">
    <property type="entry name" value="TPR_1"/>
    <property type="match status" value="1"/>
</dbReference>
<dbReference type="AlphaFoldDB" id="A0A7M7M9G5"/>
<evidence type="ECO:0000259" key="19">
    <source>
        <dbReference type="Pfam" id="PF08409"/>
    </source>
</evidence>
<evidence type="ECO:0000256" key="8">
    <source>
        <dbReference type="ARBA" id="ARBA00022692"/>
    </source>
</evidence>
<dbReference type="InParanoid" id="A0A7M7M9G5"/>
<dbReference type="EC" id="2.4.1.109" evidence="6"/>
<comment type="catalytic activity">
    <reaction evidence="15">
        <text>a di-trans,poly-cis-dolichyl beta-D-mannosyl phosphate + L-seryl-[protein] = 3-O-(alpha-D-mannosyl)-L-seryl-[protein] + a di-trans,poly-cis-dolichyl phosphate + H(+)</text>
        <dbReference type="Rhea" id="RHEA:17377"/>
        <dbReference type="Rhea" id="RHEA-COMP:9863"/>
        <dbReference type="Rhea" id="RHEA-COMP:13546"/>
        <dbReference type="Rhea" id="RHEA-COMP:19498"/>
        <dbReference type="Rhea" id="RHEA-COMP:19501"/>
        <dbReference type="ChEBI" id="CHEBI:15378"/>
        <dbReference type="ChEBI" id="CHEBI:29999"/>
        <dbReference type="ChEBI" id="CHEBI:57683"/>
        <dbReference type="ChEBI" id="CHEBI:58211"/>
        <dbReference type="ChEBI" id="CHEBI:137321"/>
        <dbReference type="EC" id="2.4.1.109"/>
    </reaction>
</comment>
<keyword evidence="7" id="KW-0808">Transferase</keyword>
<feature type="transmembrane region" description="Helical" evidence="18">
    <location>
        <begin position="360"/>
        <end position="382"/>
    </location>
</feature>
<evidence type="ECO:0000256" key="9">
    <source>
        <dbReference type="ARBA" id="ARBA00022737"/>
    </source>
</evidence>
<protein>
    <recommendedName>
        <fullName evidence="6">dolichyl-phosphate-mannose--protein mannosyltransferase</fullName>
        <ecNumber evidence="6">2.4.1.109</ecNumber>
    </recommendedName>
</protein>
<evidence type="ECO:0000313" key="20">
    <source>
        <dbReference type="EnsemblMetazoa" id="XP_022659699"/>
    </source>
</evidence>
<dbReference type="Pfam" id="PF14559">
    <property type="entry name" value="TPR_19"/>
    <property type="match status" value="1"/>
</dbReference>
<evidence type="ECO:0000256" key="13">
    <source>
        <dbReference type="ARBA" id="ARBA00023136"/>
    </source>
</evidence>
<dbReference type="SMART" id="SM00028">
    <property type="entry name" value="TPR"/>
    <property type="match status" value="6"/>
</dbReference>
<keyword evidence="11" id="KW-0256">Endoplasmic reticulum</keyword>
<feature type="repeat" description="TPR" evidence="16">
    <location>
        <begin position="571"/>
        <end position="604"/>
    </location>
</feature>
<comment type="function">
    <text evidence="1">Transfers mannosyl residues to the hydroxyl group of serine or threonine residues.</text>
</comment>
<feature type="region of interest" description="Disordered" evidence="17">
    <location>
        <begin position="798"/>
        <end position="823"/>
    </location>
</feature>
<evidence type="ECO:0000256" key="4">
    <source>
        <dbReference type="ARBA" id="ARBA00004922"/>
    </source>
</evidence>
<evidence type="ECO:0000256" key="16">
    <source>
        <dbReference type="PROSITE-ProRule" id="PRU00339"/>
    </source>
</evidence>
<evidence type="ECO:0000256" key="3">
    <source>
        <dbReference type="ARBA" id="ARBA00004240"/>
    </source>
</evidence>
<keyword evidence="12 18" id="KW-1133">Transmembrane helix</keyword>
<evidence type="ECO:0000256" key="11">
    <source>
        <dbReference type="ARBA" id="ARBA00022824"/>
    </source>
</evidence>
<evidence type="ECO:0000256" key="17">
    <source>
        <dbReference type="SAM" id="MobiDB-lite"/>
    </source>
</evidence>
<dbReference type="KEGG" id="vde:111249719"/>
<dbReference type="GeneID" id="111249719"/>
<dbReference type="PANTHER" id="PTHR44216:SF3">
    <property type="entry name" value="PROTEIN O-MANNOSYL-TRANSFERASE TMTC2"/>
    <property type="match status" value="1"/>
</dbReference>